<comment type="caution">
    <text evidence="12">Was originally thought to be a dihydrodipicolinate synthase (DHDPS), catalyzing the condensation of (S)-aspartate-beta-semialdehyde [(S)-ASA] and pyruvate to dihydrodipicolinate (DHDP). However, it was shown in E.coli that the product of the enzymatic reaction is not dihydrodipicolinate but in fact (4S)-4-hydroxy-2,3,4,5-tetrahydro-(2S)-dipicolinic acid (HTPA), and that the consecutive dehydration reaction leading to DHDP is not spontaneous but catalyzed by DapB.</text>
</comment>
<dbReference type="EMBL" id="JAPFRD010000009">
    <property type="protein sequence ID" value="MCW8108116.1"/>
    <property type="molecule type" value="Genomic_DNA"/>
</dbReference>
<evidence type="ECO:0000313" key="15">
    <source>
        <dbReference type="Proteomes" id="UP001142810"/>
    </source>
</evidence>
<evidence type="ECO:0000256" key="2">
    <source>
        <dbReference type="ARBA" id="ARBA00005120"/>
    </source>
</evidence>
<proteinExistence type="inferred from homology"/>
<feature type="binding site" evidence="12">
    <location>
        <position position="45"/>
    </location>
    <ligand>
        <name>pyruvate</name>
        <dbReference type="ChEBI" id="CHEBI:15361"/>
    </ligand>
</feature>
<evidence type="ECO:0000256" key="13">
    <source>
        <dbReference type="PIRNR" id="PIRNR001365"/>
    </source>
</evidence>
<dbReference type="Gene3D" id="3.20.20.70">
    <property type="entry name" value="Aldolase class I"/>
    <property type="match status" value="1"/>
</dbReference>
<evidence type="ECO:0000256" key="11">
    <source>
        <dbReference type="ARBA" id="ARBA00047836"/>
    </source>
</evidence>
<comment type="function">
    <text evidence="1 12">Catalyzes the condensation of (S)-aspartate-beta-semialdehyde [(S)-ASA] and pyruvate to 4-hydroxy-tetrahydrodipicolinate (HTPA).</text>
</comment>
<dbReference type="NCBIfam" id="TIGR00674">
    <property type="entry name" value="dapA"/>
    <property type="match status" value="1"/>
</dbReference>
<dbReference type="SMART" id="SM01130">
    <property type="entry name" value="DHDPS"/>
    <property type="match status" value="1"/>
</dbReference>
<feature type="binding site" evidence="12">
    <location>
        <position position="203"/>
    </location>
    <ligand>
        <name>pyruvate</name>
        <dbReference type="ChEBI" id="CHEBI:15361"/>
    </ligand>
</feature>
<evidence type="ECO:0000256" key="10">
    <source>
        <dbReference type="ARBA" id="ARBA00023270"/>
    </source>
</evidence>
<dbReference type="PANTHER" id="PTHR12128">
    <property type="entry name" value="DIHYDRODIPICOLINATE SYNTHASE"/>
    <property type="match status" value="1"/>
</dbReference>
<dbReference type="InterPro" id="IPR020624">
    <property type="entry name" value="Schiff_base-form_aldolases_CS"/>
</dbReference>
<feature type="site" description="Part of a proton relay during catalysis" evidence="12">
    <location>
        <position position="44"/>
    </location>
</feature>
<dbReference type="InterPro" id="IPR002220">
    <property type="entry name" value="DapA-like"/>
</dbReference>
<evidence type="ECO:0000256" key="1">
    <source>
        <dbReference type="ARBA" id="ARBA00003294"/>
    </source>
</evidence>
<dbReference type="PANTHER" id="PTHR12128:SF66">
    <property type="entry name" value="4-HYDROXY-2-OXOGLUTARATE ALDOLASE, MITOCHONDRIAL"/>
    <property type="match status" value="1"/>
</dbReference>
<dbReference type="CDD" id="cd00950">
    <property type="entry name" value="DHDPS"/>
    <property type="match status" value="1"/>
</dbReference>
<dbReference type="PROSITE" id="PS00665">
    <property type="entry name" value="DHDPS_1"/>
    <property type="match status" value="1"/>
</dbReference>
<comment type="subcellular location">
    <subcellularLocation>
        <location evidence="12">Cytoplasm</location>
    </subcellularLocation>
</comment>
<gene>
    <name evidence="12 14" type="primary">dapA</name>
    <name evidence="14" type="ORF">OPS25_06380</name>
</gene>
<keyword evidence="5 12" id="KW-0963">Cytoplasm</keyword>
<dbReference type="PROSITE" id="PS00666">
    <property type="entry name" value="DHDPS_2"/>
    <property type="match status" value="1"/>
</dbReference>
<evidence type="ECO:0000256" key="7">
    <source>
        <dbReference type="ARBA" id="ARBA00022915"/>
    </source>
</evidence>
<name>A0ABT3P5R4_9ALTE</name>
<comment type="caution">
    <text evidence="14">The sequence shown here is derived from an EMBL/GenBank/DDBJ whole genome shotgun (WGS) entry which is preliminary data.</text>
</comment>
<keyword evidence="10 12" id="KW-0704">Schiff base</keyword>
<evidence type="ECO:0000256" key="6">
    <source>
        <dbReference type="ARBA" id="ARBA00022605"/>
    </source>
</evidence>
<dbReference type="InterPro" id="IPR013785">
    <property type="entry name" value="Aldolase_TIM"/>
</dbReference>
<dbReference type="RefSeq" id="WP_265616812.1">
    <property type="nucleotide sequence ID" value="NZ_JAPFRD010000009.1"/>
</dbReference>
<dbReference type="GO" id="GO:0008840">
    <property type="term" value="F:4-hydroxy-tetrahydrodipicolinate synthase activity"/>
    <property type="evidence" value="ECO:0007669"/>
    <property type="project" value="UniProtKB-EC"/>
</dbReference>
<evidence type="ECO:0000256" key="8">
    <source>
        <dbReference type="ARBA" id="ARBA00023154"/>
    </source>
</evidence>
<sequence>MFKGSYVALITPMNDQGRVDYPALENLIKFHIDSGTHGIVAAGTTGESATLPFEEHIEVVKQTVAMVNGALPVLAGSGANSTAEAIYLSEQMAHLGVDGFLSVVPYYNKPQQAGMVAHFNAIADATDIPLLLYNVPGRTVADMLSETVAELAQHKNIVGLKDATGDISRLKVTQALVPEDFVLLSGDDATSCEFLCQGGHGVISVTANILPAIMAQICNAALAGNFTKCRELDEQIHAFHHALFVESNPVMPKWALYKMGKINSAHLRLPLVLPELKSKKQIEALLDKHALIAGNKGQ</sequence>
<dbReference type="SUPFAM" id="SSF51569">
    <property type="entry name" value="Aldolase"/>
    <property type="match status" value="1"/>
</dbReference>
<evidence type="ECO:0000256" key="3">
    <source>
        <dbReference type="ARBA" id="ARBA00007592"/>
    </source>
</evidence>
<evidence type="ECO:0000313" key="14">
    <source>
        <dbReference type="EMBL" id="MCW8108116.1"/>
    </source>
</evidence>
<dbReference type="EC" id="4.3.3.7" evidence="4 12"/>
<comment type="subunit">
    <text evidence="12">Homotetramer; dimer of dimers.</text>
</comment>
<dbReference type="Pfam" id="PF00701">
    <property type="entry name" value="DHDPS"/>
    <property type="match status" value="1"/>
</dbReference>
<feature type="active site" description="Schiff-base intermediate with substrate" evidence="12">
    <location>
        <position position="161"/>
    </location>
</feature>
<dbReference type="Proteomes" id="UP001142810">
    <property type="component" value="Unassembled WGS sequence"/>
</dbReference>
<keyword evidence="7 12" id="KW-0220">Diaminopimelate biosynthesis</keyword>
<organism evidence="14 15">
    <name type="scientific">Alteromonas aquimaris</name>
    <dbReference type="NCBI Taxonomy" id="2998417"/>
    <lineage>
        <taxon>Bacteria</taxon>
        <taxon>Pseudomonadati</taxon>
        <taxon>Pseudomonadota</taxon>
        <taxon>Gammaproteobacteria</taxon>
        <taxon>Alteromonadales</taxon>
        <taxon>Alteromonadaceae</taxon>
        <taxon>Alteromonas/Salinimonas group</taxon>
        <taxon>Alteromonas</taxon>
    </lineage>
</organism>
<evidence type="ECO:0000256" key="4">
    <source>
        <dbReference type="ARBA" id="ARBA00012086"/>
    </source>
</evidence>
<feature type="site" description="Part of a proton relay during catalysis" evidence="12">
    <location>
        <position position="107"/>
    </location>
</feature>
<keyword evidence="15" id="KW-1185">Reference proteome</keyword>
<evidence type="ECO:0000256" key="9">
    <source>
        <dbReference type="ARBA" id="ARBA00023239"/>
    </source>
</evidence>
<comment type="catalytic activity">
    <reaction evidence="11 12">
        <text>L-aspartate 4-semialdehyde + pyruvate = (2S,4S)-4-hydroxy-2,3,4,5-tetrahydrodipicolinate + H2O + H(+)</text>
        <dbReference type="Rhea" id="RHEA:34171"/>
        <dbReference type="ChEBI" id="CHEBI:15361"/>
        <dbReference type="ChEBI" id="CHEBI:15377"/>
        <dbReference type="ChEBI" id="CHEBI:15378"/>
        <dbReference type="ChEBI" id="CHEBI:67139"/>
        <dbReference type="ChEBI" id="CHEBI:537519"/>
        <dbReference type="EC" id="4.3.3.7"/>
    </reaction>
</comment>
<evidence type="ECO:0000256" key="12">
    <source>
        <dbReference type="HAMAP-Rule" id="MF_00418"/>
    </source>
</evidence>
<comment type="similarity">
    <text evidence="3 12 13">Belongs to the DapA family.</text>
</comment>
<keyword evidence="9 12" id="KW-0456">Lyase</keyword>
<comment type="pathway">
    <text evidence="2 12">Amino-acid biosynthesis; L-lysine biosynthesis via DAP pathway; (S)-tetrahydrodipicolinate from L-aspartate: step 3/4.</text>
</comment>
<feature type="active site" description="Proton donor/acceptor" evidence="12">
    <location>
        <position position="133"/>
    </location>
</feature>
<protein>
    <recommendedName>
        <fullName evidence="4 12">4-hydroxy-tetrahydrodipicolinate synthase</fullName>
        <shortName evidence="12">HTPA synthase</shortName>
        <ecNumber evidence="4 12">4.3.3.7</ecNumber>
    </recommendedName>
</protein>
<keyword evidence="6 12" id="KW-0028">Amino-acid biosynthesis</keyword>
<accession>A0ABT3P5R4</accession>
<evidence type="ECO:0000256" key="5">
    <source>
        <dbReference type="ARBA" id="ARBA00022490"/>
    </source>
</evidence>
<dbReference type="PRINTS" id="PR00146">
    <property type="entry name" value="DHPICSNTHASE"/>
</dbReference>
<dbReference type="PIRSF" id="PIRSF001365">
    <property type="entry name" value="DHDPS"/>
    <property type="match status" value="1"/>
</dbReference>
<dbReference type="InterPro" id="IPR020625">
    <property type="entry name" value="Schiff_base-form_aldolases_AS"/>
</dbReference>
<dbReference type="InterPro" id="IPR005263">
    <property type="entry name" value="DapA"/>
</dbReference>
<keyword evidence="8 12" id="KW-0457">Lysine biosynthesis</keyword>
<dbReference type="HAMAP" id="MF_00418">
    <property type="entry name" value="DapA"/>
    <property type="match status" value="1"/>
</dbReference>
<reference evidence="14" key="1">
    <citation type="submission" date="2022-11" db="EMBL/GenBank/DDBJ databases">
        <title>Alteromonas sp. nov., isolated from sea water of the Qingdao.</title>
        <authorList>
            <person name="Wang Q."/>
        </authorList>
    </citation>
    <scope>NUCLEOTIDE SEQUENCE</scope>
    <source>
        <strain evidence="14">ASW11-7</strain>
    </source>
</reference>